<reference evidence="12" key="1">
    <citation type="journal article" date="2020" name="Nat. Commun.">
        <title>Genome sequence of the cluster root forming white lupin.</title>
        <authorList>
            <person name="Hufnagel B."/>
            <person name="Marques A."/>
            <person name="Soriano A."/>
            <person name="Marques L."/>
            <person name="Divol F."/>
            <person name="Doumas P."/>
            <person name="Sallet E."/>
            <person name="Mancinotti D."/>
            <person name="Carrere S."/>
            <person name="Marande W."/>
            <person name="Arribat S."/>
            <person name="Keller J."/>
            <person name="Huneau C."/>
            <person name="Blein T."/>
            <person name="Aime D."/>
            <person name="Laguerre M."/>
            <person name="Taylor J."/>
            <person name="Schubert V."/>
            <person name="Nelson M."/>
            <person name="Geu-Flores F."/>
            <person name="Crespi M."/>
            <person name="Gallardo-Guerrero K."/>
            <person name="Delaux P.-M."/>
            <person name="Salse J."/>
            <person name="Berges H."/>
            <person name="Guyot R."/>
            <person name="Gouzy J."/>
            <person name="Peret B."/>
        </authorList>
    </citation>
    <scope>NUCLEOTIDE SEQUENCE [LARGE SCALE GENOMIC DNA]</scope>
    <source>
        <strain evidence="12">cv. Amiga</strain>
    </source>
</reference>
<evidence type="ECO:0000256" key="7">
    <source>
        <dbReference type="ARBA" id="ARBA00023163"/>
    </source>
</evidence>
<comment type="subcellular location">
    <subcellularLocation>
        <location evidence="1">Nucleus</location>
    </subcellularLocation>
</comment>
<keyword evidence="5" id="KW-0862">Zinc</keyword>
<evidence type="ECO:0000256" key="8">
    <source>
        <dbReference type="ARBA" id="ARBA00023242"/>
    </source>
</evidence>
<sequence length="77" mass="9017">MMKREREIDITTMANYLMLFSRGGEFETTYFNTSNNNNNNNNKCVFECKTCNRKFQSFQALGGHRASHKKGKLWEAI</sequence>
<keyword evidence="8" id="KW-0539">Nucleus</keyword>
<organism evidence="11 12">
    <name type="scientific">Lupinus albus</name>
    <name type="common">White lupine</name>
    <name type="synonym">Lupinus termis</name>
    <dbReference type="NCBI Taxonomy" id="3870"/>
    <lineage>
        <taxon>Eukaryota</taxon>
        <taxon>Viridiplantae</taxon>
        <taxon>Streptophyta</taxon>
        <taxon>Embryophyta</taxon>
        <taxon>Tracheophyta</taxon>
        <taxon>Spermatophyta</taxon>
        <taxon>Magnoliopsida</taxon>
        <taxon>eudicotyledons</taxon>
        <taxon>Gunneridae</taxon>
        <taxon>Pentapetalae</taxon>
        <taxon>rosids</taxon>
        <taxon>fabids</taxon>
        <taxon>Fabales</taxon>
        <taxon>Fabaceae</taxon>
        <taxon>Papilionoideae</taxon>
        <taxon>50 kb inversion clade</taxon>
        <taxon>genistoids sensu lato</taxon>
        <taxon>core genistoids</taxon>
        <taxon>Genisteae</taxon>
        <taxon>Lupinus</taxon>
    </lineage>
</organism>
<dbReference type="AlphaFoldDB" id="A0A6A4QCF1"/>
<dbReference type="InterPro" id="IPR036236">
    <property type="entry name" value="Znf_C2H2_sf"/>
</dbReference>
<keyword evidence="2" id="KW-0479">Metal-binding</keyword>
<dbReference type="Gene3D" id="3.30.160.60">
    <property type="entry name" value="Classic Zinc Finger"/>
    <property type="match status" value="1"/>
</dbReference>
<proteinExistence type="predicted"/>
<keyword evidence="6" id="KW-0805">Transcription regulation</keyword>
<evidence type="ECO:0000256" key="9">
    <source>
        <dbReference type="PROSITE-ProRule" id="PRU00042"/>
    </source>
</evidence>
<dbReference type="EMBL" id="WOCE01000006">
    <property type="protein sequence ID" value="KAE9611607.1"/>
    <property type="molecule type" value="Genomic_DNA"/>
</dbReference>
<dbReference type="SUPFAM" id="SSF57667">
    <property type="entry name" value="beta-beta-alpha zinc fingers"/>
    <property type="match status" value="1"/>
</dbReference>
<dbReference type="PANTHER" id="PTHR26374">
    <property type="entry name" value="ZINC FINGER PROTEIN ZAT5"/>
    <property type="match status" value="1"/>
</dbReference>
<dbReference type="OrthoDB" id="9411774at2759"/>
<comment type="caution">
    <text evidence="11">The sequence shown here is derived from an EMBL/GenBank/DDBJ whole genome shotgun (WGS) entry which is preliminary data.</text>
</comment>
<name>A0A6A4QCF1_LUPAL</name>
<evidence type="ECO:0000313" key="11">
    <source>
        <dbReference type="EMBL" id="KAE9611607.1"/>
    </source>
</evidence>
<gene>
    <name evidence="11" type="ORF">Lalb_Chr06g0164251</name>
</gene>
<keyword evidence="3" id="KW-0677">Repeat</keyword>
<evidence type="ECO:0000256" key="6">
    <source>
        <dbReference type="ARBA" id="ARBA00023015"/>
    </source>
</evidence>
<evidence type="ECO:0000256" key="4">
    <source>
        <dbReference type="ARBA" id="ARBA00022771"/>
    </source>
</evidence>
<evidence type="ECO:0000256" key="5">
    <source>
        <dbReference type="ARBA" id="ARBA00022833"/>
    </source>
</evidence>
<evidence type="ECO:0000256" key="1">
    <source>
        <dbReference type="ARBA" id="ARBA00004123"/>
    </source>
</evidence>
<dbReference type="PROSITE" id="PS50157">
    <property type="entry name" value="ZINC_FINGER_C2H2_2"/>
    <property type="match status" value="1"/>
</dbReference>
<dbReference type="GO" id="GO:0008270">
    <property type="term" value="F:zinc ion binding"/>
    <property type="evidence" value="ECO:0007669"/>
    <property type="project" value="UniProtKB-KW"/>
</dbReference>
<keyword evidence="12" id="KW-1185">Reference proteome</keyword>
<keyword evidence="4 9" id="KW-0863">Zinc-finger</keyword>
<dbReference type="InterPro" id="IPR013087">
    <property type="entry name" value="Znf_C2H2_type"/>
</dbReference>
<dbReference type="PROSITE" id="PS00028">
    <property type="entry name" value="ZINC_FINGER_C2H2_1"/>
    <property type="match status" value="1"/>
</dbReference>
<feature type="domain" description="C2H2-type" evidence="10">
    <location>
        <begin position="46"/>
        <end position="73"/>
    </location>
</feature>
<keyword evidence="7" id="KW-0804">Transcription</keyword>
<evidence type="ECO:0000313" key="12">
    <source>
        <dbReference type="Proteomes" id="UP000447434"/>
    </source>
</evidence>
<dbReference type="PANTHER" id="PTHR26374:SF456">
    <property type="entry name" value="ZINC FINGER PROTEIN ZAT5-LIKE"/>
    <property type="match status" value="1"/>
</dbReference>
<evidence type="ECO:0000256" key="2">
    <source>
        <dbReference type="ARBA" id="ARBA00022723"/>
    </source>
</evidence>
<evidence type="ECO:0000256" key="3">
    <source>
        <dbReference type="ARBA" id="ARBA00022737"/>
    </source>
</evidence>
<accession>A0A6A4QCF1</accession>
<dbReference type="GO" id="GO:0005634">
    <property type="term" value="C:nucleus"/>
    <property type="evidence" value="ECO:0007669"/>
    <property type="project" value="UniProtKB-SubCell"/>
</dbReference>
<dbReference type="Pfam" id="PF13912">
    <property type="entry name" value="zf-C2H2_6"/>
    <property type="match status" value="1"/>
</dbReference>
<protein>
    <submittedName>
        <fullName evidence="11">Putative transcription factor C2H2 family</fullName>
    </submittedName>
</protein>
<evidence type="ECO:0000259" key="10">
    <source>
        <dbReference type="PROSITE" id="PS50157"/>
    </source>
</evidence>
<dbReference type="Proteomes" id="UP000447434">
    <property type="component" value="Chromosome 6"/>
</dbReference>